<evidence type="ECO:0000313" key="2">
    <source>
        <dbReference type="EnsemblPlants" id="ORGLA11G0140200.1"/>
    </source>
</evidence>
<dbReference type="PROSITE" id="PS50297">
    <property type="entry name" value="ANK_REP_REGION"/>
    <property type="match status" value="1"/>
</dbReference>
<dbReference type="STRING" id="4538.I1R0W0"/>
<dbReference type="Proteomes" id="UP000007306">
    <property type="component" value="Chromosome 11"/>
</dbReference>
<name>I1R0W0_ORYGL</name>
<keyword evidence="1" id="KW-0040">ANK repeat</keyword>
<dbReference type="eggNOG" id="KOG0509">
    <property type="taxonomic scope" value="Eukaryota"/>
</dbReference>
<reference evidence="2 3" key="2">
    <citation type="submission" date="2018-04" db="EMBL/GenBank/DDBJ databases">
        <title>OglaRS2 (Oryza glaberrima Reference Sequence Version 2).</title>
        <authorList>
            <person name="Zhang J."/>
            <person name="Kudrna D."/>
            <person name="Lee S."/>
            <person name="Talag J."/>
            <person name="Rajasekar S."/>
            <person name="Wing R.A."/>
        </authorList>
    </citation>
    <scope>NUCLEOTIDE SEQUENCE [LARGE SCALE GENOMIC DNA]</scope>
    <source>
        <strain evidence="2 3">cv. IRGC 96717</strain>
    </source>
</reference>
<dbReference type="EnsemblPlants" id="ORGLA11G0140200.1">
    <property type="protein sequence ID" value="ORGLA11G0140200.1"/>
    <property type="gene ID" value="ORGLA11G0140200"/>
</dbReference>
<dbReference type="InterPro" id="IPR002110">
    <property type="entry name" value="Ankyrin_rpt"/>
</dbReference>
<evidence type="ECO:0000256" key="1">
    <source>
        <dbReference type="PROSITE-ProRule" id="PRU00023"/>
    </source>
</evidence>
<dbReference type="Gramene" id="ORGLA11G0140200.1">
    <property type="protein sequence ID" value="ORGLA11G0140200.1"/>
    <property type="gene ID" value="ORGLA11G0140200"/>
</dbReference>
<keyword evidence="3" id="KW-1185">Reference proteome</keyword>
<dbReference type="Gene3D" id="1.25.40.20">
    <property type="entry name" value="Ankyrin repeat-containing domain"/>
    <property type="match status" value="1"/>
</dbReference>
<organism evidence="2 3">
    <name type="scientific">Oryza glaberrima</name>
    <name type="common">African rice</name>
    <dbReference type="NCBI Taxonomy" id="4538"/>
    <lineage>
        <taxon>Eukaryota</taxon>
        <taxon>Viridiplantae</taxon>
        <taxon>Streptophyta</taxon>
        <taxon>Embryophyta</taxon>
        <taxon>Tracheophyta</taxon>
        <taxon>Spermatophyta</taxon>
        <taxon>Magnoliopsida</taxon>
        <taxon>Liliopsida</taxon>
        <taxon>Poales</taxon>
        <taxon>Poaceae</taxon>
        <taxon>BOP clade</taxon>
        <taxon>Oryzoideae</taxon>
        <taxon>Oryzeae</taxon>
        <taxon>Oryzinae</taxon>
        <taxon>Oryza</taxon>
    </lineage>
</organism>
<dbReference type="InterPro" id="IPR036770">
    <property type="entry name" value="Ankyrin_rpt-contain_sf"/>
</dbReference>
<accession>I1R0W0</accession>
<protein>
    <submittedName>
        <fullName evidence="2">Uncharacterized protein</fullName>
    </submittedName>
</protein>
<sequence>CTPLHWAAIRGNYEVCTVLVHAGTKEELTLKDSGGFTPVELANDKGHRHLSYILVGSSSINYKI</sequence>
<dbReference type="HOGENOM" id="CLU_2874548_0_0_1"/>
<evidence type="ECO:0000313" key="3">
    <source>
        <dbReference type="Proteomes" id="UP000007306"/>
    </source>
</evidence>
<feature type="repeat" description="ANK" evidence="1">
    <location>
        <begin position="1"/>
        <end position="31"/>
    </location>
</feature>
<proteinExistence type="predicted"/>
<reference evidence="2" key="1">
    <citation type="submission" date="2015-06" db="UniProtKB">
        <authorList>
            <consortium name="EnsemblPlants"/>
        </authorList>
    </citation>
    <scope>IDENTIFICATION</scope>
</reference>
<dbReference type="AlphaFoldDB" id="I1R0W0"/>
<dbReference type="PROSITE" id="PS50088">
    <property type="entry name" value="ANK_REPEAT"/>
    <property type="match status" value="1"/>
</dbReference>
<dbReference type="Pfam" id="PF00023">
    <property type="entry name" value="Ank"/>
    <property type="match status" value="1"/>
</dbReference>
<dbReference type="SUPFAM" id="SSF48403">
    <property type="entry name" value="Ankyrin repeat"/>
    <property type="match status" value="1"/>
</dbReference>